<reference evidence="3 4" key="1">
    <citation type="journal article" date="2015" name="Stand. Genomic Sci.">
        <title>Genomic Encyclopedia of Bacterial and Archaeal Type Strains, Phase III: the genomes of soil and plant-associated and newly described type strains.</title>
        <authorList>
            <person name="Whitman W.B."/>
            <person name="Woyke T."/>
            <person name="Klenk H.P."/>
            <person name="Zhou Y."/>
            <person name="Lilburn T.G."/>
            <person name="Beck B.J."/>
            <person name="De Vos P."/>
            <person name="Vandamme P."/>
            <person name="Eisen J.A."/>
            <person name="Garrity G."/>
            <person name="Hugenholtz P."/>
            <person name="Kyrpides N.C."/>
        </authorList>
    </citation>
    <scope>NUCLEOTIDE SEQUENCE [LARGE SCALE GENOMIC DNA]</scope>
    <source>
        <strain evidence="3 4">VKM Ac-2538</strain>
    </source>
</reference>
<comment type="caution">
    <text evidence="3">The sequence shown here is derived from an EMBL/GenBank/DDBJ whole genome shotgun (WGS) entry which is preliminary data.</text>
</comment>
<evidence type="ECO:0000313" key="4">
    <source>
        <dbReference type="Proteomes" id="UP000295818"/>
    </source>
</evidence>
<feature type="compositionally biased region" description="Basic and acidic residues" evidence="1">
    <location>
        <begin position="152"/>
        <end position="167"/>
    </location>
</feature>
<keyword evidence="4" id="KW-1185">Reference proteome</keyword>
<evidence type="ECO:0000256" key="2">
    <source>
        <dbReference type="SAM" id="Phobius"/>
    </source>
</evidence>
<dbReference type="Proteomes" id="UP000295818">
    <property type="component" value="Unassembled WGS sequence"/>
</dbReference>
<evidence type="ECO:0000313" key="3">
    <source>
        <dbReference type="EMBL" id="TCO08564.1"/>
    </source>
</evidence>
<dbReference type="InterPro" id="IPR001646">
    <property type="entry name" value="5peptide_repeat"/>
</dbReference>
<evidence type="ECO:0000256" key="1">
    <source>
        <dbReference type="SAM" id="MobiDB-lite"/>
    </source>
</evidence>
<keyword evidence="2" id="KW-1133">Transmembrane helix</keyword>
<protein>
    <submittedName>
        <fullName evidence="3">Pentapeptide repeat protein</fullName>
    </submittedName>
</protein>
<dbReference type="PANTHER" id="PTHR14136:SF17">
    <property type="entry name" value="BTB_POZ DOMAIN-CONTAINING PROTEIN KCTD9"/>
    <property type="match status" value="1"/>
</dbReference>
<organism evidence="3 4">
    <name type="scientific">Kribbella orskensis</name>
    <dbReference type="NCBI Taxonomy" id="2512216"/>
    <lineage>
        <taxon>Bacteria</taxon>
        <taxon>Bacillati</taxon>
        <taxon>Actinomycetota</taxon>
        <taxon>Actinomycetes</taxon>
        <taxon>Propionibacteriales</taxon>
        <taxon>Kribbellaceae</taxon>
        <taxon>Kribbella</taxon>
    </lineage>
</organism>
<feature type="region of interest" description="Disordered" evidence="1">
    <location>
        <begin position="145"/>
        <end position="167"/>
    </location>
</feature>
<sequence length="336" mass="36690">MEIRPLHTRMQLIARGLLVAAVVAVVVFTILIVPEWLVGFHGIDDQLPPIDRAKAISEERRSLLALLAATGAAAGLYYTHLRQQLDRDSNRTDRYTKAVEQTGNISPDVQLGGIYALERIAYDSVRDRGVVEEVLSAYVREHSRGRPAMPEVPDKNGRGEGRDNPDHDEIWRAERETKHEMPAAVKAAITVLGRRPRTDRTYPIADLSKANLQGLNFSESALEGAVLVETDLSNASLVAVSLRAANCRGAKLTSASFEDVDFTRAILTEIYAAGAIFSNCAFNGSNLDRAHLATAVPHGEDLSGVNHPGFDAHLLRWEGGIYAEQVRRADQGQGGP</sequence>
<feature type="transmembrane region" description="Helical" evidence="2">
    <location>
        <begin position="12"/>
        <end position="33"/>
    </location>
</feature>
<keyword evidence="2" id="KW-0472">Membrane</keyword>
<keyword evidence="2" id="KW-0812">Transmembrane</keyword>
<gene>
    <name evidence="3" type="ORF">EV644_14530</name>
</gene>
<proteinExistence type="predicted"/>
<dbReference type="RefSeq" id="WP_132197484.1">
    <property type="nucleotide sequence ID" value="NZ_SLWM01000045.1"/>
</dbReference>
<dbReference type="EMBL" id="SLWM01000045">
    <property type="protein sequence ID" value="TCO08564.1"/>
    <property type="molecule type" value="Genomic_DNA"/>
</dbReference>
<feature type="non-terminal residue" evidence="3">
    <location>
        <position position="336"/>
    </location>
</feature>
<dbReference type="SUPFAM" id="SSF141571">
    <property type="entry name" value="Pentapeptide repeat-like"/>
    <property type="match status" value="1"/>
</dbReference>
<accession>A0ABY2B6K5</accession>
<dbReference type="Pfam" id="PF00805">
    <property type="entry name" value="Pentapeptide"/>
    <property type="match status" value="1"/>
</dbReference>
<dbReference type="InterPro" id="IPR051082">
    <property type="entry name" value="Pentapeptide-BTB/POZ_domain"/>
</dbReference>
<dbReference type="Gene3D" id="2.160.20.80">
    <property type="entry name" value="E3 ubiquitin-protein ligase SopA"/>
    <property type="match status" value="1"/>
</dbReference>
<dbReference type="PANTHER" id="PTHR14136">
    <property type="entry name" value="BTB_POZ DOMAIN-CONTAINING PROTEIN KCTD9"/>
    <property type="match status" value="1"/>
</dbReference>
<name>A0ABY2B6K5_9ACTN</name>